<evidence type="ECO:0000256" key="1">
    <source>
        <dbReference type="SAM" id="MobiDB-lite"/>
    </source>
</evidence>
<reference evidence="2" key="1">
    <citation type="submission" date="2020-02" db="EMBL/GenBank/DDBJ databases">
        <authorList>
            <person name="Meier V. D."/>
        </authorList>
    </citation>
    <scope>NUCLEOTIDE SEQUENCE</scope>
    <source>
        <strain evidence="2">AVDCRST_MAG59</strain>
    </source>
</reference>
<feature type="non-terminal residue" evidence="2">
    <location>
        <position position="44"/>
    </location>
</feature>
<dbReference type="AlphaFoldDB" id="A0A6J4UMB7"/>
<dbReference type="EMBL" id="CADCWF010000114">
    <property type="protein sequence ID" value="CAA9552026.1"/>
    <property type="molecule type" value="Genomic_DNA"/>
</dbReference>
<name>A0A6J4UMB7_9BACT</name>
<evidence type="ECO:0000313" key="2">
    <source>
        <dbReference type="EMBL" id="CAA9552026.1"/>
    </source>
</evidence>
<gene>
    <name evidence="2" type="ORF">AVDCRST_MAG59-1846</name>
</gene>
<accession>A0A6J4UMB7</accession>
<organism evidence="2">
    <name type="scientific">uncultured Thermomicrobiales bacterium</name>
    <dbReference type="NCBI Taxonomy" id="1645740"/>
    <lineage>
        <taxon>Bacteria</taxon>
        <taxon>Pseudomonadati</taxon>
        <taxon>Thermomicrobiota</taxon>
        <taxon>Thermomicrobia</taxon>
        <taxon>Thermomicrobiales</taxon>
        <taxon>environmental samples</taxon>
    </lineage>
</organism>
<proteinExistence type="predicted"/>
<feature type="non-terminal residue" evidence="2">
    <location>
        <position position="1"/>
    </location>
</feature>
<sequence>DGSELPAPRRRPLLLGGGDRRHRQHGQASRTPVPDRRRWYPIRM</sequence>
<feature type="region of interest" description="Disordered" evidence="1">
    <location>
        <begin position="1"/>
        <end position="44"/>
    </location>
</feature>
<protein>
    <submittedName>
        <fullName evidence="2">Uncharacterized protein</fullName>
    </submittedName>
</protein>